<evidence type="ECO:0000313" key="2">
    <source>
        <dbReference type="Proteomes" id="UP000688137"/>
    </source>
</evidence>
<keyword evidence="2" id="KW-1185">Reference proteome</keyword>
<comment type="caution">
    <text evidence="1">The sequence shown here is derived from an EMBL/GenBank/DDBJ whole genome shotgun (WGS) entry which is preliminary data.</text>
</comment>
<sequence>MVSSVNGFIAKQKHINNDFLWKKIFINKIIYFQMKLLLLALNLSNEHYNYINLKEKYFVTLFNQVTSRLQQILQTKNDQMLIDYSQYLQKMYLIGLKRIHLHSNCS</sequence>
<gene>
    <name evidence="1" type="ORF">PPRIM_AZ9-3.1.T0340136</name>
</gene>
<proteinExistence type="predicted"/>
<dbReference type="EMBL" id="CAJJDM010000033">
    <property type="protein sequence ID" value="CAD8063073.1"/>
    <property type="molecule type" value="Genomic_DNA"/>
</dbReference>
<accession>A0A8S1LC76</accession>
<evidence type="ECO:0000313" key="1">
    <source>
        <dbReference type="EMBL" id="CAD8063073.1"/>
    </source>
</evidence>
<dbReference type="AlphaFoldDB" id="A0A8S1LC76"/>
<protein>
    <submittedName>
        <fullName evidence="1">Uncharacterized protein</fullName>
    </submittedName>
</protein>
<name>A0A8S1LC76_PARPR</name>
<organism evidence="1 2">
    <name type="scientific">Paramecium primaurelia</name>
    <dbReference type="NCBI Taxonomy" id="5886"/>
    <lineage>
        <taxon>Eukaryota</taxon>
        <taxon>Sar</taxon>
        <taxon>Alveolata</taxon>
        <taxon>Ciliophora</taxon>
        <taxon>Intramacronucleata</taxon>
        <taxon>Oligohymenophorea</taxon>
        <taxon>Peniculida</taxon>
        <taxon>Parameciidae</taxon>
        <taxon>Paramecium</taxon>
    </lineage>
</organism>
<reference evidence="1" key="1">
    <citation type="submission" date="2021-01" db="EMBL/GenBank/DDBJ databases">
        <authorList>
            <consortium name="Genoscope - CEA"/>
            <person name="William W."/>
        </authorList>
    </citation>
    <scope>NUCLEOTIDE SEQUENCE</scope>
</reference>
<dbReference type="Proteomes" id="UP000688137">
    <property type="component" value="Unassembled WGS sequence"/>
</dbReference>